<dbReference type="GO" id="GO:0005886">
    <property type="term" value="C:plasma membrane"/>
    <property type="evidence" value="ECO:0007669"/>
    <property type="project" value="UniProtKB-SubCell"/>
</dbReference>
<keyword evidence="9 10" id="KW-0472">Membrane</keyword>
<evidence type="ECO:0000256" key="8">
    <source>
        <dbReference type="ARBA" id="ARBA00022989"/>
    </source>
</evidence>
<dbReference type="OrthoDB" id="6594977at2"/>
<evidence type="ECO:0000256" key="6">
    <source>
        <dbReference type="ARBA" id="ARBA00022692"/>
    </source>
</evidence>
<sequence length="161" mass="18464">MKEKVLQLKARYQNYSAREKNILKACAAALCCAAIYYGGMLPLDNMIKNSQMTLKRQTETLSWMEAEIDKNHLPVMQVKTDNPRSVVENSAHEINLTLTDVRQDGQTLAFVVNRVNVYELKNWLREMNLASGVRLEKMNLTPVDHLSDVKAEIQLTWKKVV</sequence>
<evidence type="ECO:0000256" key="4">
    <source>
        <dbReference type="ARBA" id="ARBA00022475"/>
    </source>
</evidence>
<keyword evidence="7" id="KW-0653">Protein transport</keyword>
<name>A0A4R0GC25_9ENTR</name>
<dbReference type="SUPFAM" id="SSF103054">
    <property type="entry name" value="General secretion pathway protein M, EpsM"/>
    <property type="match status" value="1"/>
</dbReference>
<keyword evidence="8 10" id="KW-1133">Transmembrane helix</keyword>
<evidence type="ECO:0000313" key="12">
    <source>
        <dbReference type="Proteomes" id="UP000291424"/>
    </source>
</evidence>
<evidence type="ECO:0000256" key="2">
    <source>
        <dbReference type="ARBA" id="ARBA00010637"/>
    </source>
</evidence>
<proteinExistence type="inferred from homology"/>
<dbReference type="RefSeq" id="WP_131632853.1">
    <property type="nucleotide sequence ID" value="NZ_CP193790.1"/>
</dbReference>
<dbReference type="InterPro" id="IPR023229">
    <property type="entry name" value="T2SS_M_periplasmic_sf"/>
</dbReference>
<dbReference type="GO" id="GO:0015627">
    <property type="term" value="C:type II protein secretion system complex"/>
    <property type="evidence" value="ECO:0007669"/>
    <property type="project" value="InterPro"/>
</dbReference>
<dbReference type="Pfam" id="PF04612">
    <property type="entry name" value="T2SSM"/>
    <property type="match status" value="1"/>
</dbReference>
<comment type="similarity">
    <text evidence="2">Belongs to the GSP M family.</text>
</comment>
<evidence type="ECO:0000256" key="5">
    <source>
        <dbReference type="ARBA" id="ARBA00022519"/>
    </source>
</evidence>
<keyword evidence="4" id="KW-1003">Cell membrane</keyword>
<keyword evidence="6 10" id="KW-0812">Transmembrane</keyword>
<comment type="caution">
    <text evidence="11">The sequence shown here is derived from an EMBL/GenBank/DDBJ whole genome shotgun (WGS) entry which is preliminary data.</text>
</comment>
<accession>A0A4R0GC25</accession>
<keyword evidence="5" id="KW-0997">Cell inner membrane</keyword>
<dbReference type="EMBL" id="SJOO01000002">
    <property type="protein sequence ID" value="TCB93612.1"/>
    <property type="molecule type" value="Genomic_DNA"/>
</dbReference>
<evidence type="ECO:0000256" key="7">
    <source>
        <dbReference type="ARBA" id="ARBA00022927"/>
    </source>
</evidence>
<dbReference type="Gene3D" id="3.30.1360.100">
    <property type="entry name" value="General secretion pathway protein M, EpsM"/>
    <property type="match status" value="1"/>
</dbReference>
<dbReference type="InterPro" id="IPR007690">
    <property type="entry name" value="T2SS_GspM"/>
</dbReference>
<keyword evidence="3" id="KW-0813">Transport</keyword>
<dbReference type="AlphaFoldDB" id="A0A4R0GC25"/>
<evidence type="ECO:0000256" key="1">
    <source>
        <dbReference type="ARBA" id="ARBA00004377"/>
    </source>
</evidence>
<organism evidence="11 12">
    <name type="scientific">Enterobacter wuhouensis</name>
    <dbReference type="NCBI Taxonomy" id="2529381"/>
    <lineage>
        <taxon>Bacteria</taxon>
        <taxon>Pseudomonadati</taxon>
        <taxon>Pseudomonadota</taxon>
        <taxon>Gammaproteobacteria</taxon>
        <taxon>Enterobacterales</taxon>
        <taxon>Enterobacteriaceae</taxon>
        <taxon>Enterobacter</taxon>
    </lineage>
</organism>
<evidence type="ECO:0000313" key="11">
    <source>
        <dbReference type="EMBL" id="TCB93612.1"/>
    </source>
</evidence>
<evidence type="ECO:0000256" key="3">
    <source>
        <dbReference type="ARBA" id="ARBA00022448"/>
    </source>
</evidence>
<gene>
    <name evidence="11" type="ORF">E0L20_04130</name>
</gene>
<evidence type="ECO:0000256" key="10">
    <source>
        <dbReference type="SAM" id="Phobius"/>
    </source>
</evidence>
<reference evidence="11 12" key="1">
    <citation type="submission" date="2019-02" db="EMBL/GenBank/DDBJ databases">
        <title>The draft genome of Enterobacter spp. strains.</title>
        <authorList>
            <person name="Wang C."/>
            <person name="Feng Y."/>
            <person name="Zong Z."/>
        </authorList>
    </citation>
    <scope>NUCLEOTIDE SEQUENCE [LARGE SCALE GENOMIC DNA]</scope>
    <source>
        <strain evidence="11 12">WCHEW120002</strain>
    </source>
</reference>
<dbReference type="Proteomes" id="UP000291424">
    <property type="component" value="Unassembled WGS sequence"/>
</dbReference>
<protein>
    <submittedName>
        <fullName evidence="11">Type II secretion system protein M</fullName>
    </submittedName>
</protein>
<feature type="transmembrane region" description="Helical" evidence="10">
    <location>
        <begin position="21"/>
        <end position="39"/>
    </location>
</feature>
<comment type="subcellular location">
    <subcellularLocation>
        <location evidence="1">Cell inner membrane</location>
        <topology evidence="1">Single-pass membrane protein</topology>
    </subcellularLocation>
</comment>
<dbReference type="GO" id="GO:0015628">
    <property type="term" value="P:protein secretion by the type II secretion system"/>
    <property type="evidence" value="ECO:0007669"/>
    <property type="project" value="InterPro"/>
</dbReference>
<evidence type="ECO:0000256" key="9">
    <source>
        <dbReference type="ARBA" id="ARBA00023136"/>
    </source>
</evidence>